<evidence type="ECO:0000256" key="2">
    <source>
        <dbReference type="ARBA" id="ARBA00022448"/>
    </source>
</evidence>
<dbReference type="Gene3D" id="1.20.1250.20">
    <property type="entry name" value="MFS general substrate transporter like domains"/>
    <property type="match status" value="1"/>
</dbReference>
<keyword evidence="2" id="KW-0813">Transport</keyword>
<dbReference type="RefSeq" id="WP_101532605.1">
    <property type="nucleotide sequence ID" value="NZ_PKUQ01000008.1"/>
</dbReference>
<evidence type="ECO:0000259" key="8">
    <source>
        <dbReference type="PROSITE" id="PS50850"/>
    </source>
</evidence>
<dbReference type="InterPro" id="IPR020846">
    <property type="entry name" value="MFS_dom"/>
</dbReference>
<comment type="caution">
    <text evidence="9">The sequence shown here is derived from an EMBL/GenBank/DDBJ whole genome shotgun (WGS) entry which is preliminary data.</text>
</comment>
<dbReference type="PANTHER" id="PTHR43266">
    <property type="entry name" value="MACROLIDE-EFFLUX PROTEIN"/>
    <property type="match status" value="1"/>
</dbReference>
<dbReference type="Proteomes" id="UP000234881">
    <property type="component" value="Unassembled WGS sequence"/>
</dbReference>
<dbReference type="SUPFAM" id="SSF103473">
    <property type="entry name" value="MFS general substrate transporter"/>
    <property type="match status" value="1"/>
</dbReference>
<feature type="transmembrane region" description="Helical" evidence="7">
    <location>
        <begin position="345"/>
        <end position="363"/>
    </location>
</feature>
<dbReference type="PROSITE" id="PS50850">
    <property type="entry name" value="MFS"/>
    <property type="match status" value="1"/>
</dbReference>
<dbReference type="EMBL" id="PKUQ01000008">
    <property type="protein sequence ID" value="PLW78354.1"/>
    <property type="molecule type" value="Genomic_DNA"/>
</dbReference>
<dbReference type="PANTHER" id="PTHR43266:SF2">
    <property type="entry name" value="MAJOR FACILITATOR SUPERFAMILY (MFS) PROFILE DOMAIN-CONTAINING PROTEIN"/>
    <property type="match status" value="1"/>
</dbReference>
<dbReference type="CDD" id="cd06173">
    <property type="entry name" value="MFS_MefA_like"/>
    <property type="match status" value="1"/>
</dbReference>
<dbReference type="InterPro" id="IPR036259">
    <property type="entry name" value="MFS_trans_sf"/>
</dbReference>
<evidence type="ECO:0000256" key="1">
    <source>
        <dbReference type="ARBA" id="ARBA00004651"/>
    </source>
</evidence>
<feature type="transmembrane region" description="Helical" evidence="7">
    <location>
        <begin position="306"/>
        <end position="325"/>
    </location>
</feature>
<feature type="transmembrane region" description="Helical" evidence="7">
    <location>
        <begin position="218"/>
        <end position="239"/>
    </location>
</feature>
<feature type="transmembrane region" description="Helical" evidence="7">
    <location>
        <begin position="12"/>
        <end position="34"/>
    </location>
</feature>
<dbReference type="Pfam" id="PF07690">
    <property type="entry name" value="MFS_1"/>
    <property type="match status" value="1"/>
</dbReference>
<dbReference type="AlphaFoldDB" id="A0A2N5XV33"/>
<feature type="transmembrane region" description="Helical" evidence="7">
    <location>
        <begin position="282"/>
        <end position="300"/>
    </location>
</feature>
<feature type="transmembrane region" description="Helical" evidence="7">
    <location>
        <begin position="375"/>
        <end position="395"/>
    </location>
</feature>
<keyword evidence="3" id="KW-1003">Cell membrane</keyword>
<comment type="subcellular location">
    <subcellularLocation>
        <location evidence="1">Cell membrane</location>
        <topology evidence="1">Multi-pass membrane protein</topology>
    </subcellularLocation>
</comment>
<proteinExistence type="predicted"/>
<evidence type="ECO:0000313" key="9">
    <source>
        <dbReference type="EMBL" id="PLW78354.1"/>
    </source>
</evidence>
<dbReference type="OrthoDB" id="4368225at2"/>
<feature type="transmembrane region" description="Helical" evidence="7">
    <location>
        <begin position="251"/>
        <end position="270"/>
    </location>
</feature>
<accession>A0A2N5XV33</accession>
<evidence type="ECO:0000256" key="5">
    <source>
        <dbReference type="ARBA" id="ARBA00022989"/>
    </source>
</evidence>
<keyword evidence="4 7" id="KW-0812">Transmembrane</keyword>
<evidence type="ECO:0000256" key="6">
    <source>
        <dbReference type="ARBA" id="ARBA00023136"/>
    </source>
</evidence>
<dbReference type="GO" id="GO:0005886">
    <property type="term" value="C:plasma membrane"/>
    <property type="evidence" value="ECO:0007669"/>
    <property type="project" value="UniProtKB-SubCell"/>
</dbReference>
<keyword evidence="10" id="KW-1185">Reference proteome</keyword>
<reference evidence="9 10" key="1">
    <citation type="submission" date="2018-01" db="EMBL/GenBank/DDBJ databases">
        <title>The draft genome sequence of Cohaesibacter sp. H1304.</title>
        <authorList>
            <person name="Wang N.-N."/>
            <person name="Du Z.-J."/>
        </authorList>
    </citation>
    <scope>NUCLEOTIDE SEQUENCE [LARGE SCALE GENOMIC DNA]</scope>
    <source>
        <strain evidence="9 10">H1304</strain>
    </source>
</reference>
<evidence type="ECO:0000256" key="3">
    <source>
        <dbReference type="ARBA" id="ARBA00022475"/>
    </source>
</evidence>
<organism evidence="9 10">
    <name type="scientific">Cohaesibacter celericrescens</name>
    <dbReference type="NCBI Taxonomy" id="2067669"/>
    <lineage>
        <taxon>Bacteria</taxon>
        <taxon>Pseudomonadati</taxon>
        <taxon>Pseudomonadota</taxon>
        <taxon>Alphaproteobacteria</taxon>
        <taxon>Hyphomicrobiales</taxon>
        <taxon>Cohaesibacteraceae</taxon>
    </lineage>
</organism>
<keyword evidence="6 7" id="KW-0472">Membrane</keyword>
<name>A0A2N5XV33_9HYPH</name>
<evidence type="ECO:0000313" key="10">
    <source>
        <dbReference type="Proteomes" id="UP000234881"/>
    </source>
</evidence>
<protein>
    <submittedName>
        <fullName evidence="9">MFS transporter</fullName>
    </submittedName>
</protein>
<feature type="transmembrane region" description="Helical" evidence="7">
    <location>
        <begin position="167"/>
        <end position="187"/>
    </location>
</feature>
<evidence type="ECO:0000256" key="7">
    <source>
        <dbReference type="SAM" id="Phobius"/>
    </source>
</evidence>
<keyword evidence="5 7" id="KW-1133">Transmembrane helix</keyword>
<dbReference type="InterPro" id="IPR011701">
    <property type="entry name" value="MFS"/>
</dbReference>
<gene>
    <name evidence="9" type="ORF">C0081_04470</name>
</gene>
<evidence type="ECO:0000256" key="4">
    <source>
        <dbReference type="ARBA" id="ARBA00022692"/>
    </source>
</evidence>
<dbReference type="GO" id="GO:0022857">
    <property type="term" value="F:transmembrane transporter activity"/>
    <property type="evidence" value="ECO:0007669"/>
    <property type="project" value="InterPro"/>
</dbReference>
<feature type="domain" description="Major facilitator superfamily (MFS) profile" evidence="8">
    <location>
        <begin position="9"/>
        <end position="399"/>
    </location>
</feature>
<feature type="transmembrane region" description="Helical" evidence="7">
    <location>
        <begin position="46"/>
        <end position="69"/>
    </location>
</feature>
<sequence length="442" mass="48040">MLEILKIRSFRHLFMAQIVALLGTGLATVALGLLAYDLSGQDAGMVLGIVFGIKMVAYVGIAPVAGAFANYVPRRTLLVALDCVRGFIACLLPFVGEVWQIFVLIFVMQAASAAFTPTFQATLPDILPEEKDYTRALSLSRLAYDLESIITPTLAAFVLIFASYHALFYGTAIGFIGSGLLIVSVLLPSPAPDSKRRSVYERTTRGIRIYFATPRLRGLLALCMVVASIGAMVLVNTVVLVQSELGLDAVYVAYTLGAFGGGSMLVALVMPRLLDHLPDRQMMLTGASIMVATLAALFIVSGAGHFSWLSLLVSWVFVGAGYSAVLTPSGRLLQRSSHKEDRPALYAAQFALSHACWLISYPLSGFLQTRFGMDVTLGVLSLIGFISLVAASRIWPAKAKRDLYHTHPDLPDNHPHLEGSDHTKGHSHTYVIDDYHTQWPHR</sequence>